<dbReference type="AlphaFoldDB" id="A0AAE6G3U0"/>
<sequence length="149" mass="16707">MKKAADRGIQVGERAHQRIRPAHVHHQDEWPRLHFHRLRRLGRGGGGGAELAYVRRQQLPYARAQNVAPALEQRGVLHQQLLQPERQEDVSEQREVLLLLGTRGLTPLRPQEGGVLLGGACARRAQEPTTQENGHVLVLQMPLQGMADI</sequence>
<protein>
    <submittedName>
        <fullName evidence="1">Uncharacterized protein</fullName>
    </submittedName>
</protein>
<evidence type="ECO:0000313" key="2">
    <source>
        <dbReference type="Proteomes" id="UP000320179"/>
    </source>
</evidence>
<reference evidence="1 2" key="1">
    <citation type="journal article" date="2019" name="Science">
        <title>Social genes are selection hotspots in kin groups of a soil microbe.</title>
        <authorList>
            <person name="Wielgoss S."/>
            <person name="Wolfensberger R."/>
            <person name="Sun L."/>
            <person name="Fiegna F."/>
            <person name="Velicer G.J."/>
        </authorList>
    </citation>
    <scope>NUCLEOTIDE SEQUENCE [LARGE SCALE GENOMIC DNA]</scope>
    <source>
        <strain evidence="1 2">MC3.5.9c15</strain>
    </source>
</reference>
<proteinExistence type="predicted"/>
<dbReference type="Proteomes" id="UP000320179">
    <property type="component" value="Chromosome"/>
</dbReference>
<name>A0AAE6G3U0_MYXXA</name>
<gene>
    <name evidence="1" type="ORF">BHS09_27265</name>
</gene>
<organism evidence="1 2">
    <name type="scientific">Myxococcus xanthus</name>
    <dbReference type="NCBI Taxonomy" id="34"/>
    <lineage>
        <taxon>Bacteria</taxon>
        <taxon>Pseudomonadati</taxon>
        <taxon>Myxococcota</taxon>
        <taxon>Myxococcia</taxon>
        <taxon>Myxococcales</taxon>
        <taxon>Cystobacterineae</taxon>
        <taxon>Myxococcaceae</taxon>
        <taxon>Myxococcus</taxon>
    </lineage>
</organism>
<evidence type="ECO:0000313" key="1">
    <source>
        <dbReference type="EMBL" id="QDE70367.1"/>
    </source>
</evidence>
<dbReference type="EMBL" id="CP017174">
    <property type="protein sequence ID" value="QDE70367.1"/>
    <property type="molecule type" value="Genomic_DNA"/>
</dbReference>
<accession>A0AAE6G3U0</accession>